<evidence type="ECO:0000256" key="3">
    <source>
        <dbReference type="ARBA" id="ARBA00022801"/>
    </source>
</evidence>
<evidence type="ECO:0000256" key="1">
    <source>
        <dbReference type="ARBA" id="ARBA00005750"/>
    </source>
</evidence>
<sequence>MAAAAKAPGQKTVMQALRRFWPTAAPARDSAAAMWDFHCHLLPAVDDGLRSLEETQAAIEGMRALGYLGAVLTPHIYPSVYDNTPDRLRKAFHTLRQSIDSGFGLHLAAEYFADATMFAAIDREDVLYLPVGKQKIVLVEFPALMPAPCGMDILIALSRAGYQPVLAHVERYRYVEQDPSAWLPQIEQSGAWLQCDIGSLAGQYGTQAQVFAARLLDHEFPTFWGTDLHRTAQLERYITPGLAWLAKRGQQINTVLEELAA</sequence>
<keyword evidence="6" id="KW-1185">Reference proteome</keyword>
<dbReference type="PANTHER" id="PTHR39181">
    <property type="entry name" value="TYROSINE-PROTEIN PHOSPHATASE YWQE"/>
    <property type="match status" value="1"/>
</dbReference>
<dbReference type="Pfam" id="PF19567">
    <property type="entry name" value="CpsB_CapC"/>
    <property type="match status" value="1"/>
</dbReference>
<dbReference type="Gene3D" id="3.20.20.140">
    <property type="entry name" value="Metal-dependent hydrolases"/>
    <property type="match status" value="1"/>
</dbReference>
<comment type="catalytic activity">
    <reaction evidence="4">
        <text>O-phospho-L-tyrosyl-[protein] + H2O = L-tyrosyl-[protein] + phosphate</text>
        <dbReference type="Rhea" id="RHEA:10684"/>
        <dbReference type="Rhea" id="RHEA-COMP:10136"/>
        <dbReference type="Rhea" id="RHEA-COMP:20101"/>
        <dbReference type="ChEBI" id="CHEBI:15377"/>
        <dbReference type="ChEBI" id="CHEBI:43474"/>
        <dbReference type="ChEBI" id="CHEBI:46858"/>
        <dbReference type="ChEBI" id="CHEBI:61978"/>
        <dbReference type="EC" id="3.1.3.48"/>
    </reaction>
</comment>
<evidence type="ECO:0000313" key="5">
    <source>
        <dbReference type="EMBL" id="SMH67663.1"/>
    </source>
</evidence>
<comment type="similarity">
    <text evidence="1">Belongs to the metallo-dependent hydrolases superfamily. CpsB/CapC family.</text>
</comment>
<gene>
    <name evidence="5" type="ORF">AFERRI_50865</name>
</gene>
<dbReference type="EC" id="3.1.3.48" evidence="2"/>
<dbReference type="Proteomes" id="UP000193925">
    <property type="component" value="Chromosome AFERRI"/>
</dbReference>
<evidence type="ECO:0000256" key="4">
    <source>
        <dbReference type="ARBA" id="ARBA00051722"/>
    </source>
</evidence>
<evidence type="ECO:0000256" key="2">
    <source>
        <dbReference type="ARBA" id="ARBA00013064"/>
    </source>
</evidence>
<keyword evidence="3" id="KW-0378">Hydrolase</keyword>
<dbReference type="PANTHER" id="PTHR39181:SF1">
    <property type="entry name" value="TYROSINE-PROTEIN PHOSPHATASE YWQE"/>
    <property type="match status" value="1"/>
</dbReference>
<dbReference type="SUPFAM" id="SSF89550">
    <property type="entry name" value="PHP domain-like"/>
    <property type="match status" value="1"/>
</dbReference>
<reference evidence="5 6" key="1">
    <citation type="submission" date="2017-03" db="EMBL/GenBank/DDBJ databases">
        <authorList>
            <person name="Regsiter A."/>
            <person name="William W."/>
        </authorList>
    </citation>
    <scope>NUCLEOTIDE SEQUENCE [LARGE SCALE GENOMIC DNA]</scope>
    <source>
        <strain evidence="5">PRJEB5721</strain>
    </source>
</reference>
<protein>
    <recommendedName>
        <fullName evidence="2">protein-tyrosine-phosphatase</fullName>
        <ecNumber evidence="2">3.1.3.48</ecNumber>
    </recommendedName>
</protein>
<accession>A0ABY1MV67</accession>
<dbReference type="InterPro" id="IPR016667">
    <property type="entry name" value="Caps_polysacc_synth_CpsB/CapC"/>
</dbReference>
<name>A0ABY1MV67_9PROT</name>
<dbReference type="EMBL" id="LT841305">
    <property type="protein sequence ID" value="SMH67663.1"/>
    <property type="molecule type" value="Genomic_DNA"/>
</dbReference>
<dbReference type="InterPro" id="IPR016195">
    <property type="entry name" value="Pol/histidinol_Pase-like"/>
</dbReference>
<proteinExistence type="inferred from homology"/>
<organism evidence="5 6">
    <name type="scientific">Acidithiobacillus ferrivorans</name>
    <dbReference type="NCBI Taxonomy" id="160808"/>
    <lineage>
        <taxon>Bacteria</taxon>
        <taxon>Pseudomonadati</taxon>
        <taxon>Pseudomonadota</taxon>
        <taxon>Acidithiobacillia</taxon>
        <taxon>Acidithiobacillales</taxon>
        <taxon>Acidithiobacillaceae</taxon>
        <taxon>Acidithiobacillus</taxon>
    </lineage>
</organism>
<evidence type="ECO:0000313" key="6">
    <source>
        <dbReference type="Proteomes" id="UP000193925"/>
    </source>
</evidence>